<evidence type="ECO:0000259" key="4">
    <source>
        <dbReference type="PROSITE" id="PS50001"/>
    </source>
</evidence>
<accession>A0A671VJR1</accession>
<dbReference type="GeneTree" id="ENSGT00940000161678"/>
<name>A0A671VJR1_SPAAU</name>
<feature type="compositionally biased region" description="Low complexity" evidence="3">
    <location>
        <begin position="358"/>
        <end position="369"/>
    </location>
</feature>
<evidence type="ECO:0000256" key="1">
    <source>
        <dbReference type="ARBA" id="ARBA00022999"/>
    </source>
</evidence>
<proteinExistence type="predicted"/>
<dbReference type="InterPro" id="IPR000980">
    <property type="entry name" value="SH2"/>
</dbReference>
<organism evidence="5 6">
    <name type="scientific">Sparus aurata</name>
    <name type="common">Gilthead sea bream</name>
    <dbReference type="NCBI Taxonomy" id="8175"/>
    <lineage>
        <taxon>Eukaryota</taxon>
        <taxon>Metazoa</taxon>
        <taxon>Chordata</taxon>
        <taxon>Craniata</taxon>
        <taxon>Vertebrata</taxon>
        <taxon>Euteleostomi</taxon>
        <taxon>Actinopterygii</taxon>
        <taxon>Neopterygii</taxon>
        <taxon>Teleostei</taxon>
        <taxon>Neoteleostei</taxon>
        <taxon>Acanthomorphata</taxon>
        <taxon>Eupercaria</taxon>
        <taxon>Spariformes</taxon>
        <taxon>Sparidae</taxon>
        <taxon>Sparus</taxon>
    </lineage>
</organism>
<feature type="region of interest" description="Disordered" evidence="3">
    <location>
        <begin position="226"/>
        <end position="270"/>
    </location>
</feature>
<feature type="compositionally biased region" description="Pro residues" evidence="3">
    <location>
        <begin position="382"/>
        <end position="392"/>
    </location>
</feature>
<dbReference type="PANTHER" id="PTHR14388:SF3">
    <property type="entry name" value="HEMATOPOIETIC SH2 DOMAIN-CONTAINING PROTEIN"/>
    <property type="match status" value="1"/>
</dbReference>
<dbReference type="SMART" id="SM00252">
    <property type="entry name" value="SH2"/>
    <property type="match status" value="1"/>
</dbReference>
<evidence type="ECO:0000313" key="6">
    <source>
        <dbReference type="Proteomes" id="UP000472265"/>
    </source>
</evidence>
<feature type="compositionally biased region" description="Acidic residues" evidence="3">
    <location>
        <begin position="346"/>
        <end position="355"/>
    </location>
</feature>
<dbReference type="Pfam" id="PF00017">
    <property type="entry name" value="SH2"/>
    <property type="match status" value="1"/>
</dbReference>
<dbReference type="Ensembl" id="ENSSAUT00010027900.1">
    <property type="protein sequence ID" value="ENSSAUP00010026424.1"/>
    <property type="gene ID" value="ENSSAUG00010011479.1"/>
</dbReference>
<protein>
    <submittedName>
        <fullName evidence="5">Hematopoietic SH2 domain containing</fullName>
    </submittedName>
</protein>
<reference evidence="5" key="3">
    <citation type="submission" date="2025-09" db="UniProtKB">
        <authorList>
            <consortium name="Ensembl"/>
        </authorList>
    </citation>
    <scope>IDENTIFICATION</scope>
</reference>
<evidence type="ECO:0000313" key="5">
    <source>
        <dbReference type="Ensembl" id="ENSSAUP00010026424.1"/>
    </source>
</evidence>
<dbReference type="SUPFAM" id="SSF55550">
    <property type="entry name" value="SH2 domain"/>
    <property type="match status" value="1"/>
</dbReference>
<feature type="region of interest" description="Disordered" evidence="3">
    <location>
        <begin position="343"/>
        <end position="392"/>
    </location>
</feature>
<gene>
    <name evidence="5" type="primary">HSH2D</name>
</gene>
<evidence type="ECO:0000256" key="3">
    <source>
        <dbReference type="SAM" id="MobiDB-lite"/>
    </source>
</evidence>
<dbReference type="Proteomes" id="UP000472265">
    <property type="component" value="Chromosome 11"/>
</dbReference>
<dbReference type="OMA" id="SVPDWFH"/>
<evidence type="ECO:0000256" key="2">
    <source>
        <dbReference type="PROSITE-ProRule" id="PRU00191"/>
    </source>
</evidence>
<feature type="domain" description="SH2" evidence="4">
    <location>
        <begin position="61"/>
        <end position="152"/>
    </location>
</feature>
<dbReference type="AlphaFoldDB" id="A0A671VJR1"/>
<dbReference type="InterPro" id="IPR036860">
    <property type="entry name" value="SH2_dom_sf"/>
</dbReference>
<dbReference type="PRINTS" id="PR00401">
    <property type="entry name" value="SH2DOMAIN"/>
</dbReference>
<dbReference type="Gene3D" id="3.30.505.10">
    <property type="entry name" value="SH2 domain"/>
    <property type="match status" value="1"/>
</dbReference>
<dbReference type="GO" id="GO:0005737">
    <property type="term" value="C:cytoplasm"/>
    <property type="evidence" value="ECO:0007669"/>
    <property type="project" value="TreeGrafter"/>
</dbReference>
<dbReference type="FunCoup" id="A0A671VJR1">
    <property type="interactions" value="613"/>
</dbReference>
<dbReference type="PANTHER" id="PTHR14388">
    <property type="entry name" value="T CELL-SPECIFIC ADAPTER PROTEIN TSAD"/>
    <property type="match status" value="1"/>
</dbReference>
<sequence length="392" mass="44341">MTYLQVPLLSEFPSRHHRGLNELFLRVMEWSQSLHGQRASFVWFTESQLQSVIRNGVVPEWFHGIISRKTSEDLLMSKPPGYFLIRVSESRIGYTLSYRAGDRCRHFMIDALEDGQYNIVGENRRHRFLQDLVDFHRRTPIAPYTEVLTVACGQASNDRTDYAELLFPQRHLNPNTSLPPDHVLLPSVSQPMSPEDVPPALPYRPDNLRHSAVLTPNRLYPSLEEGYPHVTSPVSATPVPMNRTKYKADQPPSDRPPEVPARPAIPPLKQNQACIRTVSAPESPRLTATEHPPGANIQSVKNQEVKPSVVTNLKNLKKKFHKKRCMSQELMYTEIDLKATGRSGDTESEYQEITDEVTSSGSPFPSTFTDVSLTDEGLPHEYLPPPPFAPGY</sequence>
<reference evidence="5" key="1">
    <citation type="submission" date="2021-04" db="EMBL/GenBank/DDBJ databases">
        <authorList>
            <consortium name="Wellcome Sanger Institute Data Sharing"/>
        </authorList>
    </citation>
    <scope>NUCLEOTIDE SEQUENCE [LARGE SCALE GENOMIC DNA]</scope>
</reference>
<keyword evidence="1 2" id="KW-0727">SH2 domain</keyword>
<dbReference type="PROSITE" id="PS50001">
    <property type="entry name" value="SH2"/>
    <property type="match status" value="1"/>
</dbReference>
<reference evidence="5" key="2">
    <citation type="submission" date="2025-08" db="UniProtKB">
        <authorList>
            <consortium name="Ensembl"/>
        </authorList>
    </citation>
    <scope>IDENTIFICATION</scope>
</reference>
<keyword evidence="6" id="KW-1185">Reference proteome</keyword>
<dbReference type="InParanoid" id="A0A671VJR1"/>